<dbReference type="Gene3D" id="2.20.28.120">
    <property type="entry name" value="Ribosomal protein L33"/>
    <property type="match status" value="1"/>
</dbReference>
<dbReference type="Proteomes" id="UP000237865">
    <property type="component" value="Unassembled WGS sequence"/>
</dbReference>
<protein>
    <recommendedName>
        <fullName evidence="4 5">Large ribosomal subunit protein bL33</fullName>
    </recommendedName>
</protein>
<sequence>MREGIILRCADCKHENYVGKNDKKKEKIETSKYCPNCNKHTTHKQKK</sequence>
<dbReference type="NCBIfam" id="TIGR01023">
    <property type="entry name" value="rpmG_bact"/>
    <property type="match status" value="1"/>
</dbReference>
<organism evidence="6 7">
    <name type="scientific">Williamsoniiplasma lucivorax</name>
    <dbReference type="NCBI Taxonomy" id="209274"/>
    <lineage>
        <taxon>Bacteria</taxon>
        <taxon>Bacillati</taxon>
        <taxon>Mycoplasmatota</taxon>
        <taxon>Mollicutes</taxon>
        <taxon>Entomoplasmatales</taxon>
        <taxon>Williamsoniiplasma</taxon>
    </lineage>
</organism>
<dbReference type="GO" id="GO:0006412">
    <property type="term" value="P:translation"/>
    <property type="evidence" value="ECO:0007669"/>
    <property type="project" value="UniProtKB-UniRule"/>
</dbReference>
<name>A0A2S5RE28_9MOLU</name>
<keyword evidence="3 5" id="KW-0687">Ribonucleoprotein</keyword>
<dbReference type="InterPro" id="IPR011332">
    <property type="entry name" value="Ribosomal_zn-bd"/>
</dbReference>
<dbReference type="GO" id="GO:0005737">
    <property type="term" value="C:cytoplasm"/>
    <property type="evidence" value="ECO:0007669"/>
    <property type="project" value="UniProtKB-ARBA"/>
</dbReference>
<keyword evidence="2 5" id="KW-0689">Ribosomal protein</keyword>
<evidence type="ECO:0000256" key="5">
    <source>
        <dbReference type="HAMAP-Rule" id="MF_00294"/>
    </source>
</evidence>
<comment type="similarity">
    <text evidence="1 5">Belongs to the bacterial ribosomal protein bL33 family.</text>
</comment>
<keyword evidence="7" id="KW-1185">Reference proteome</keyword>
<evidence type="ECO:0000313" key="7">
    <source>
        <dbReference type="Proteomes" id="UP000237865"/>
    </source>
</evidence>
<comment type="caution">
    <text evidence="6">The sequence shown here is derived from an EMBL/GenBank/DDBJ whole genome shotgun (WGS) entry which is preliminary data.</text>
</comment>
<dbReference type="AlphaFoldDB" id="A0A2S5RE28"/>
<dbReference type="Pfam" id="PF00471">
    <property type="entry name" value="Ribosomal_L33"/>
    <property type="match status" value="1"/>
</dbReference>
<dbReference type="HAMAP" id="MF_00294">
    <property type="entry name" value="Ribosomal_bL33"/>
    <property type="match status" value="1"/>
</dbReference>
<evidence type="ECO:0000313" key="6">
    <source>
        <dbReference type="EMBL" id="PPE05472.1"/>
    </source>
</evidence>
<dbReference type="STRING" id="1399797.GCA_000518285_00180"/>
<evidence type="ECO:0000256" key="4">
    <source>
        <dbReference type="ARBA" id="ARBA00035176"/>
    </source>
</evidence>
<dbReference type="EMBL" id="PHNE01000002">
    <property type="protein sequence ID" value="PPE05472.1"/>
    <property type="molecule type" value="Genomic_DNA"/>
</dbReference>
<evidence type="ECO:0000256" key="1">
    <source>
        <dbReference type="ARBA" id="ARBA00007596"/>
    </source>
</evidence>
<accession>A0A2S5RE28</accession>
<dbReference type="InterPro" id="IPR038584">
    <property type="entry name" value="Ribosomal_bL33_sf"/>
</dbReference>
<proteinExistence type="inferred from homology"/>
<gene>
    <name evidence="5 6" type="primary">rpmG</name>
    <name evidence="6" type="ORF">ELUCI_v1c05650</name>
</gene>
<dbReference type="SUPFAM" id="SSF57829">
    <property type="entry name" value="Zn-binding ribosomal proteins"/>
    <property type="match status" value="1"/>
</dbReference>
<dbReference type="InterPro" id="IPR001705">
    <property type="entry name" value="Ribosomal_bL33"/>
</dbReference>
<dbReference type="NCBIfam" id="NF001764">
    <property type="entry name" value="PRK00504.1"/>
    <property type="match status" value="1"/>
</dbReference>
<dbReference type="GO" id="GO:1990904">
    <property type="term" value="C:ribonucleoprotein complex"/>
    <property type="evidence" value="ECO:0007669"/>
    <property type="project" value="UniProtKB-KW"/>
</dbReference>
<evidence type="ECO:0000256" key="3">
    <source>
        <dbReference type="ARBA" id="ARBA00023274"/>
    </source>
</evidence>
<dbReference type="RefSeq" id="WP_028126368.1">
    <property type="nucleotide sequence ID" value="NZ_PHNE01000002.1"/>
</dbReference>
<dbReference type="GO" id="GO:0003735">
    <property type="term" value="F:structural constituent of ribosome"/>
    <property type="evidence" value="ECO:0007669"/>
    <property type="project" value="InterPro"/>
</dbReference>
<evidence type="ECO:0000256" key="2">
    <source>
        <dbReference type="ARBA" id="ARBA00022980"/>
    </source>
</evidence>
<reference evidence="6 7" key="1">
    <citation type="submission" date="2017-11" db="EMBL/GenBank/DDBJ databases">
        <title>Genome sequence of Entomoplasma lucivorax PIPN-2 (ATCC 49196).</title>
        <authorList>
            <person name="Lo W.-S."/>
            <person name="Gasparich G.E."/>
            <person name="Kuo C.-H."/>
        </authorList>
    </citation>
    <scope>NUCLEOTIDE SEQUENCE [LARGE SCALE GENOMIC DNA]</scope>
    <source>
        <strain evidence="6 7">PIPN-2</strain>
    </source>
</reference>
<dbReference type="GO" id="GO:0005840">
    <property type="term" value="C:ribosome"/>
    <property type="evidence" value="ECO:0007669"/>
    <property type="project" value="UniProtKB-KW"/>
</dbReference>